<dbReference type="AlphaFoldDB" id="A0A0R2Y5D0"/>
<comment type="caution">
    <text evidence="2">The sequence shown here is derived from an EMBL/GenBank/DDBJ whole genome shotgun (WGS) entry which is preliminary data.</text>
</comment>
<sequence length="139" mass="14858">MGTTLEPERVDPRIDHQPDQRQQARQPVAACPEQAEAADAQGDGIADGGGHRDGPQRQRAMAGPHHAPIDVSIGAVVNDATATDHQCGAEQRGQQMRGVCQAPAAGEEIPPQHRREITENNPRLGQLNPGIEQPQPVPQ</sequence>
<protein>
    <submittedName>
        <fullName evidence="2">Uncharacterized protein</fullName>
    </submittedName>
</protein>
<feature type="compositionally biased region" description="Low complexity" evidence="1">
    <location>
        <begin position="26"/>
        <end position="44"/>
    </location>
</feature>
<dbReference type="EMBL" id="JYLH01000011">
    <property type="protein sequence ID" value="KRP43776.1"/>
    <property type="molecule type" value="Genomic_DNA"/>
</dbReference>
<dbReference type="Proteomes" id="UP000051446">
    <property type="component" value="Unassembled WGS sequence"/>
</dbReference>
<gene>
    <name evidence="2" type="ORF">TU73_17435</name>
</gene>
<feature type="compositionally biased region" description="Basic and acidic residues" evidence="1">
    <location>
        <begin position="1"/>
        <end position="19"/>
    </location>
</feature>
<organism evidence="2 3">
    <name type="scientific">Pseudomonas libanensis</name>
    <dbReference type="NCBI Taxonomy" id="75588"/>
    <lineage>
        <taxon>Bacteria</taxon>
        <taxon>Pseudomonadati</taxon>
        <taxon>Pseudomonadota</taxon>
        <taxon>Gammaproteobacteria</taxon>
        <taxon>Pseudomonadales</taxon>
        <taxon>Pseudomonadaceae</taxon>
        <taxon>Pseudomonas</taxon>
    </lineage>
</organism>
<evidence type="ECO:0000256" key="1">
    <source>
        <dbReference type="SAM" id="MobiDB-lite"/>
    </source>
</evidence>
<name>A0A0R2Y5D0_9PSED</name>
<accession>A0A0R2Y5D0</accession>
<evidence type="ECO:0000313" key="3">
    <source>
        <dbReference type="Proteomes" id="UP000051446"/>
    </source>
</evidence>
<feature type="region of interest" description="Disordered" evidence="1">
    <location>
        <begin position="84"/>
        <end position="139"/>
    </location>
</feature>
<evidence type="ECO:0000313" key="2">
    <source>
        <dbReference type="EMBL" id="KRP43776.1"/>
    </source>
</evidence>
<reference evidence="2 3" key="1">
    <citation type="submission" date="2015-02" db="EMBL/GenBank/DDBJ databases">
        <title>Pseudomonas helleri sp. nov. and Pseudomonas weihenstephanensis sp. nov., isolated from raw cows milk.</title>
        <authorList>
            <person name="von Neubeck M."/>
            <person name="Huptas C."/>
            <person name="Wenning M."/>
            <person name="Scherer S."/>
        </authorList>
    </citation>
    <scope>NUCLEOTIDE SEQUENCE [LARGE SCALE GENOMIC DNA]</scope>
    <source>
        <strain evidence="2 3">DSM 17149</strain>
    </source>
</reference>
<proteinExistence type="predicted"/>
<feature type="region of interest" description="Disordered" evidence="1">
    <location>
        <begin position="1"/>
        <end position="64"/>
    </location>
</feature>